<name>A0A1A8CC10_NOTKA</name>
<feature type="compositionally biased region" description="Low complexity" evidence="3">
    <location>
        <begin position="188"/>
        <end position="198"/>
    </location>
</feature>
<organism evidence="6">
    <name type="scientific">Nothobranchius kadleci</name>
    <name type="common">African annual killifish</name>
    <dbReference type="NCBI Taxonomy" id="1051664"/>
    <lineage>
        <taxon>Eukaryota</taxon>
        <taxon>Metazoa</taxon>
        <taxon>Chordata</taxon>
        <taxon>Craniata</taxon>
        <taxon>Vertebrata</taxon>
        <taxon>Euteleostomi</taxon>
        <taxon>Actinopterygii</taxon>
        <taxon>Neopterygii</taxon>
        <taxon>Teleostei</taxon>
        <taxon>Neoteleostei</taxon>
        <taxon>Acanthomorphata</taxon>
        <taxon>Ovalentaria</taxon>
        <taxon>Atherinomorphae</taxon>
        <taxon>Cyprinodontiformes</taxon>
        <taxon>Nothobranchiidae</taxon>
        <taxon>Nothobranchius</taxon>
    </lineage>
</organism>
<dbReference type="GO" id="GO:0097255">
    <property type="term" value="C:R2TP complex"/>
    <property type="evidence" value="ECO:0007669"/>
    <property type="project" value="TreeGrafter"/>
</dbReference>
<dbReference type="GO" id="GO:0000492">
    <property type="term" value="P:box C/D snoRNP assembly"/>
    <property type="evidence" value="ECO:0007669"/>
    <property type="project" value="TreeGrafter"/>
</dbReference>
<dbReference type="AlphaFoldDB" id="A0A1A8CC10"/>
<evidence type="ECO:0000256" key="2">
    <source>
        <dbReference type="ARBA" id="ARBA00040541"/>
    </source>
</evidence>
<feature type="domain" description="PIH1 N-terminal" evidence="4">
    <location>
        <begin position="50"/>
        <end position="166"/>
    </location>
</feature>
<evidence type="ECO:0000259" key="5">
    <source>
        <dbReference type="Pfam" id="PF18201"/>
    </source>
</evidence>
<accession>A0A1A8CC10</accession>
<feature type="region of interest" description="Disordered" evidence="3">
    <location>
        <begin position="185"/>
        <end position="215"/>
    </location>
</feature>
<proteinExistence type="inferred from homology"/>
<dbReference type="GO" id="GO:0005737">
    <property type="term" value="C:cytoplasm"/>
    <property type="evidence" value="ECO:0007669"/>
    <property type="project" value="TreeGrafter"/>
</dbReference>
<dbReference type="GO" id="GO:1990904">
    <property type="term" value="C:ribonucleoprotein complex"/>
    <property type="evidence" value="ECO:0007669"/>
    <property type="project" value="TreeGrafter"/>
</dbReference>
<dbReference type="PANTHER" id="PTHR22997">
    <property type="entry name" value="PIH1 DOMAIN-CONTAINING PROTEIN 1"/>
    <property type="match status" value="1"/>
</dbReference>
<dbReference type="PANTHER" id="PTHR22997:SF6">
    <property type="entry name" value="PIH1 DOMAIN-CONTAINING PROTEIN 2"/>
    <property type="match status" value="1"/>
</dbReference>
<dbReference type="InterPro" id="IPR050734">
    <property type="entry name" value="PIH1/Kintoun_subfamily"/>
</dbReference>
<evidence type="ECO:0000313" key="6">
    <source>
        <dbReference type="EMBL" id="SBP77174.1"/>
    </source>
</evidence>
<dbReference type="Pfam" id="PF08190">
    <property type="entry name" value="PIH1"/>
    <property type="match status" value="1"/>
</dbReference>
<comment type="similarity">
    <text evidence="1">Belongs to the PIH1 family.</text>
</comment>
<dbReference type="InterPro" id="IPR041442">
    <property type="entry name" value="PIH1D1/2/3_CS-like"/>
</dbReference>
<reference evidence="6" key="2">
    <citation type="submission" date="2016-06" db="EMBL/GenBank/DDBJ databases">
        <title>The genome of a short-lived fish provides insights into sex chromosome evolution and the genetic control of aging.</title>
        <authorList>
            <person name="Reichwald K."/>
            <person name="Felder M."/>
            <person name="Petzold A."/>
            <person name="Koch P."/>
            <person name="Groth M."/>
            <person name="Platzer M."/>
        </authorList>
    </citation>
    <scope>NUCLEOTIDE SEQUENCE</scope>
    <source>
        <tissue evidence="6">Brain</tissue>
    </source>
</reference>
<dbReference type="EMBL" id="HADZ01013233">
    <property type="protein sequence ID" value="SBP77174.1"/>
    <property type="molecule type" value="Transcribed_RNA"/>
</dbReference>
<evidence type="ECO:0000256" key="3">
    <source>
        <dbReference type="SAM" id="MobiDB-lite"/>
    </source>
</evidence>
<dbReference type="Pfam" id="PF18201">
    <property type="entry name" value="PIH1_CS"/>
    <property type="match status" value="1"/>
</dbReference>
<evidence type="ECO:0000256" key="1">
    <source>
        <dbReference type="ARBA" id="ARBA00008511"/>
    </source>
</evidence>
<sequence>MSSAGRTEDVLQQVNQFWSMLDDLSQNDPAGYHKFIEEQMRKGAEISSPPELHSCIKTPILEPAPGLLYINICSWKSVPAPRDDSNSLPVCTGKLETGTTEDQGWFVVLDVALNPAVLQKNKDKDINYVYKLALNFAQQHHGMQLSQEFSVVRCSPKGSPDQFKCRLGFQKQHYTFKPTQTVSQTPHSLLQQLSSQQSGKQEENPTAQTISRPAERPTKNLIQVISATSVEPQKPEYQLEVKTNTEGVLRSLELTVELPKVRTVSECQLRVSKEDVLLEVTDVYHLLLELPVTVNEDTASAVFNKKKQRLVLTVDVL</sequence>
<protein>
    <recommendedName>
        <fullName evidence="2">PIH1 domain-containing protein 2</fullName>
    </recommendedName>
</protein>
<dbReference type="GO" id="GO:0006364">
    <property type="term" value="P:rRNA processing"/>
    <property type="evidence" value="ECO:0007669"/>
    <property type="project" value="TreeGrafter"/>
</dbReference>
<feature type="domain" description="PIH1D1/2/3 CS-like" evidence="5">
    <location>
        <begin position="235"/>
        <end position="317"/>
    </location>
</feature>
<dbReference type="InterPro" id="IPR012981">
    <property type="entry name" value="PIH1_N"/>
</dbReference>
<gene>
    <name evidence="6" type="primary">PIH1D2</name>
</gene>
<reference evidence="6" key="1">
    <citation type="submission" date="2016-05" db="EMBL/GenBank/DDBJ databases">
        <authorList>
            <person name="Lavstsen T."/>
            <person name="Jespersen J.S."/>
        </authorList>
    </citation>
    <scope>NUCLEOTIDE SEQUENCE</scope>
    <source>
        <tissue evidence="6">Brain</tissue>
    </source>
</reference>
<evidence type="ECO:0000259" key="4">
    <source>
        <dbReference type="Pfam" id="PF08190"/>
    </source>
</evidence>